<evidence type="ECO:0000256" key="6">
    <source>
        <dbReference type="ARBA" id="ARBA00022692"/>
    </source>
</evidence>
<dbReference type="OrthoDB" id="9811754at2"/>
<evidence type="ECO:0000256" key="2">
    <source>
        <dbReference type="ARBA" id="ARBA00009477"/>
    </source>
</evidence>
<dbReference type="PANTHER" id="PTHR30386:SF19">
    <property type="entry name" value="MULTIDRUG EXPORT PROTEIN EMRA-RELATED"/>
    <property type="match status" value="1"/>
</dbReference>
<evidence type="ECO:0000313" key="14">
    <source>
        <dbReference type="Proteomes" id="UP000072741"/>
    </source>
</evidence>
<feature type="domain" description="Multidrug export protein EmrA/FarA alpha-helical hairpin" evidence="12">
    <location>
        <begin position="101"/>
        <end position="234"/>
    </location>
</feature>
<sequence length="455" mass="47205">MNDNIASSPATAPAAPEGKAPNSKRRKALTAIAAVVVVGGLGWAAYEWLVASHYESTDNAYVQGNIIQITPQVGGTVMSIAADDTDYVKQGEPLVRLDPADVEVSLAQAEAALGQAVRQARTLYVNNGSLAAQVSLRDADVVKARADVARAQDDLQRRRSLTGNGAVSKEELNHAETALAAARSNQAAAEAAVAAAREQLASNRSLTEGTTIEEHPSVRAAAAKVREAWLATQRVAMPAPVDGYVAKRTVQLGQRVAPGAPLMAVVPLNQLWVDANFKESQLRNLRIDQPVKLVADVYGKDVVYHGKVAGLGVGTGAAFALLPAQNATGNWIKVVQRVPVRITLDPAELKAHPLRVGLSMDAEVDVSNTGGRMLADAPRPADFASTQVYNGQDDGADEAVQRIIAANLGKPVAPSAAPAAGRGKPAASSPSSQAADGGARHAALASTATAAARPQ</sequence>
<dbReference type="Gene3D" id="2.40.50.100">
    <property type="match status" value="1"/>
</dbReference>
<dbReference type="GO" id="GO:0005886">
    <property type="term" value="C:plasma membrane"/>
    <property type="evidence" value="ECO:0007669"/>
    <property type="project" value="UniProtKB-SubCell"/>
</dbReference>
<protein>
    <submittedName>
        <fullName evidence="13">Hemolysin D</fullName>
    </submittedName>
</protein>
<keyword evidence="8 11" id="KW-0472">Membrane</keyword>
<dbReference type="SUPFAM" id="SSF56954">
    <property type="entry name" value="Outer membrane efflux proteins (OEP)"/>
    <property type="match status" value="1"/>
</dbReference>
<dbReference type="Proteomes" id="UP000072741">
    <property type="component" value="Unassembled WGS sequence"/>
</dbReference>
<feature type="region of interest" description="Disordered" evidence="10">
    <location>
        <begin position="411"/>
        <end position="455"/>
    </location>
</feature>
<comment type="subcellular location">
    <subcellularLocation>
        <location evidence="1">Cell inner membrane</location>
        <topology evidence="1">Single-pass membrane protein</topology>
    </subcellularLocation>
</comment>
<dbReference type="Pfam" id="PF25885">
    <property type="entry name" value="HH_EMRA"/>
    <property type="match status" value="1"/>
</dbReference>
<keyword evidence="3" id="KW-0813">Transport</keyword>
<feature type="coiled-coil region" evidence="9">
    <location>
        <begin position="172"/>
        <end position="199"/>
    </location>
</feature>
<dbReference type="Gene3D" id="2.40.30.170">
    <property type="match status" value="1"/>
</dbReference>
<evidence type="ECO:0000256" key="10">
    <source>
        <dbReference type="SAM" id="MobiDB-lite"/>
    </source>
</evidence>
<dbReference type="PATRIC" id="fig|433924.3.peg.3693"/>
<gene>
    <name evidence="13" type="ORF">NS331_08560</name>
</gene>
<proteinExistence type="inferred from homology"/>
<keyword evidence="5" id="KW-0997">Cell inner membrane</keyword>
<name>A0A147GZY2_9BURK</name>
<keyword evidence="4" id="KW-1003">Cell membrane</keyword>
<comment type="similarity">
    <text evidence="2">Belongs to the membrane fusion protein (MFP) (TC 8.A.1) family.</text>
</comment>
<keyword evidence="9" id="KW-0175">Coiled coil</keyword>
<dbReference type="GO" id="GO:0046677">
    <property type="term" value="P:response to antibiotic"/>
    <property type="evidence" value="ECO:0007669"/>
    <property type="project" value="UniProtKB-ARBA"/>
</dbReference>
<dbReference type="GO" id="GO:0015721">
    <property type="term" value="P:bile acid and bile salt transport"/>
    <property type="evidence" value="ECO:0007669"/>
    <property type="project" value="UniProtKB-ARBA"/>
</dbReference>
<dbReference type="GO" id="GO:1990961">
    <property type="term" value="P:xenobiotic detoxification by transmembrane export across the plasma membrane"/>
    <property type="evidence" value="ECO:0007669"/>
    <property type="project" value="UniProtKB-ARBA"/>
</dbReference>
<evidence type="ECO:0000256" key="8">
    <source>
        <dbReference type="ARBA" id="ARBA00023136"/>
    </source>
</evidence>
<evidence type="ECO:0000259" key="12">
    <source>
        <dbReference type="Pfam" id="PF25885"/>
    </source>
</evidence>
<organism evidence="13 14">
    <name type="scientific">Pseudacidovorax intermedius</name>
    <dbReference type="NCBI Taxonomy" id="433924"/>
    <lineage>
        <taxon>Bacteria</taxon>
        <taxon>Pseudomonadati</taxon>
        <taxon>Pseudomonadota</taxon>
        <taxon>Betaproteobacteria</taxon>
        <taxon>Burkholderiales</taxon>
        <taxon>Comamonadaceae</taxon>
        <taxon>Pseudacidovorax</taxon>
    </lineage>
</organism>
<dbReference type="PANTHER" id="PTHR30386">
    <property type="entry name" value="MEMBRANE FUSION SUBUNIT OF EMRAB-TOLC MULTIDRUG EFFLUX PUMP"/>
    <property type="match status" value="1"/>
</dbReference>
<evidence type="ECO:0000256" key="5">
    <source>
        <dbReference type="ARBA" id="ARBA00022519"/>
    </source>
</evidence>
<evidence type="ECO:0000256" key="11">
    <source>
        <dbReference type="SAM" id="Phobius"/>
    </source>
</evidence>
<reference evidence="13 14" key="1">
    <citation type="journal article" date="2016" name="Front. Microbiol.">
        <title>Genomic Resource of Rice Seed Associated Bacteria.</title>
        <authorList>
            <person name="Midha S."/>
            <person name="Bansal K."/>
            <person name="Sharma S."/>
            <person name="Kumar N."/>
            <person name="Patil P.P."/>
            <person name="Chaudhry V."/>
            <person name="Patil P.B."/>
        </authorList>
    </citation>
    <scope>NUCLEOTIDE SEQUENCE [LARGE SCALE GENOMIC DNA]</scope>
    <source>
        <strain evidence="13 14">NS331</strain>
    </source>
</reference>
<evidence type="ECO:0000256" key="7">
    <source>
        <dbReference type="ARBA" id="ARBA00022989"/>
    </source>
</evidence>
<feature type="region of interest" description="Disordered" evidence="10">
    <location>
        <begin position="1"/>
        <end position="23"/>
    </location>
</feature>
<dbReference type="InterPro" id="IPR058633">
    <property type="entry name" value="EmrA/FarA_HH"/>
</dbReference>
<feature type="compositionally biased region" description="Low complexity" evidence="10">
    <location>
        <begin position="1"/>
        <end position="16"/>
    </location>
</feature>
<dbReference type="Gene3D" id="1.10.287.470">
    <property type="entry name" value="Helix hairpin bin"/>
    <property type="match status" value="2"/>
</dbReference>
<evidence type="ECO:0000313" key="13">
    <source>
        <dbReference type="EMBL" id="KTT22942.1"/>
    </source>
</evidence>
<dbReference type="AlphaFoldDB" id="A0A147GZY2"/>
<evidence type="ECO:0000256" key="3">
    <source>
        <dbReference type="ARBA" id="ARBA00022448"/>
    </source>
</evidence>
<dbReference type="SUPFAM" id="SSF111369">
    <property type="entry name" value="HlyD-like secretion proteins"/>
    <property type="match status" value="1"/>
</dbReference>
<evidence type="ECO:0000256" key="4">
    <source>
        <dbReference type="ARBA" id="ARBA00022475"/>
    </source>
</evidence>
<keyword evidence="7 11" id="KW-1133">Transmembrane helix</keyword>
<accession>A0A147GZY2</accession>
<keyword evidence="14" id="KW-1185">Reference proteome</keyword>
<dbReference type="FunFam" id="2.40.30.170:FF:000003">
    <property type="entry name" value="Multidrug resistance protein A"/>
    <property type="match status" value="1"/>
</dbReference>
<comment type="caution">
    <text evidence="13">The sequence shown here is derived from an EMBL/GenBank/DDBJ whole genome shotgun (WGS) entry which is preliminary data.</text>
</comment>
<feature type="transmembrane region" description="Helical" evidence="11">
    <location>
        <begin position="28"/>
        <end position="46"/>
    </location>
</feature>
<evidence type="ECO:0000256" key="1">
    <source>
        <dbReference type="ARBA" id="ARBA00004377"/>
    </source>
</evidence>
<dbReference type="InterPro" id="IPR050739">
    <property type="entry name" value="MFP"/>
</dbReference>
<dbReference type="EMBL" id="LDSL01000052">
    <property type="protein sequence ID" value="KTT22942.1"/>
    <property type="molecule type" value="Genomic_DNA"/>
</dbReference>
<keyword evidence="6 11" id="KW-0812">Transmembrane</keyword>
<dbReference type="RefSeq" id="WP_058641588.1">
    <property type="nucleotide sequence ID" value="NZ_LDSL01000052.1"/>
</dbReference>
<evidence type="ECO:0000256" key="9">
    <source>
        <dbReference type="SAM" id="Coils"/>
    </source>
</evidence>